<dbReference type="InterPro" id="IPR004435">
    <property type="entry name" value="MobB_dom"/>
</dbReference>
<dbReference type="PANTHER" id="PTHR40072:SF1">
    <property type="entry name" value="MOLYBDOPTERIN-GUANINE DINUCLEOTIDE BIOSYNTHESIS ADAPTER PROTEIN"/>
    <property type="match status" value="1"/>
</dbReference>
<keyword evidence="3" id="KW-1185">Reference proteome</keyword>
<dbReference type="Pfam" id="PF03205">
    <property type="entry name" value="MobB"/>
    <property type="match status" value="1"/>
</dbReference>
<accession>A0ABV8AW34</accession>
<dbReference type="EMBL" id="JBHRZT010000007">
    <property type="protein sequence ID" value="MFC3882188.1"/>
    <property type="molecule type" value="Genomic_DNA"/>
</dbReference>
<gene>
    <name evidence="2" type="primary">mobB</name>
    <name evidence="2" type="ORF">ACFOU2_01065</name>
</gene>
<dbReference type="InterPro" id="IPR052539">
    <property type="entry name" value="MGD_biosynthesis_adapter"/>
</dbReference>
<dbReference type="PANTHER" id="PTHR40072">
    <property type="entry name" value="MOLYBDOPTERIN-GUANINE DINUCLEOTIDE BIOSYNTHESIS ADAPTER PROTEIN-RELATED"/>
    <property type="match status" value="1"/>
</dbReference>
<evidence type="ECO:0000313" key="3">
    <source>
        <dbReference type="Proteomes" id="UP001595752"/>
    </source>
</evidence>
<proteinExistence type="predicted"/>
<dbReference type="SUPFAM" id="SSF52540">
    <property type="entry name" value="P-loop containing nucleoside triphosphate hydrolases"/>
    <property type="match status" value="1"/>
</dbReference>
<reference evidence="3" key="1">
    <citation type="journal article" date="2019" name="Int. J. Syst. Evol. Microbiol.">
        <title>The Global Catalogue of Microorganisms (GCM) 10K type strain sequencing project: providing services to taxonomists for standard genome sequencing and annotation.</title>
        <authorList>
            <consortium name="The Broad Institute Genomics Platform"/>
            <consortium name="The Broad Institute Genome Sequencing Center for Infectious Disease"/>
            <person name="Wu L."/>
            <person name="Ma J."/>
        </authorList>
    </citation>
    <scope>NUCLEOTIDE SEQUENCE [LARGE SCALE GENOMIC DNA]</scope>
    <source>
        <strain evidence="3">CCUG 61889</strain>
    </source>
</reference>
<dbReference type="CDD" id="cd03116">
    <property type="entry name" value="MobB"/>
    <property type="match status" value="1"/>
</dbReference>
<protein>
    <submittedName>
        <fullName evidence="2">Molybdopterin-guanine dinucleotide biosynthesis protein B</fullName>
    </submittedName>
</protein>
<dbReference type="Gene3D" id="3.40.50.300">
    <property type="entry name" value="P-loop containing nucleotide triphosphate hydrolases"/>
    <property type="match status" value="1"/>
</dbReference>
<evidence type="ECO:0000313" key="2">
    <source>
        <dbReference type="EMBL" id="MFC3882188.1"/>
    </source>
</evidence>
<name>A0ABV8AW34_9BACI</name>
<evidence type="ECO:0000259" key="1">
    <source>
        <dbReference type="Pfam" id="PF03205"/>
    </source>
</evidence>
<dbReference type="InterPro" id="IPR027417">
    <property type="entry name" value="P-loop_NTPase"/>
</dbReference>
<dbReference type="NCBIfam" id="TIGR00176">
    <property type="entry name" value="mobB"/>
    <property type="match status" value="1"/>
</dbReference>
<comment type="caution">
    <text evidence="2">The sequence shown here is derived from an EMBL/GenBank/DDBJ whole genome shotgun (WGS) entry which is preliminary data.</text>
</comment>
<organism evidence="2 3">
    <name type="scientific">Bacillus songklensis</name>
    <dbReference type="NCBI Taxonomy" id="1069116"/>
    <lineage>
        <taxon>Bacteria</taxon>
        <taxon>Bacillati</taxon>
        <taxon>Bacillota</taxon>
        <taxon>Bacilli</taxon>
        <taxon>Bacillales</taxon>
        <taxon>Bacillaceae</taxon>
        <taxon>Bacillus</taxon>
    </lineage>
</organism>
<dbReference type="Proteomes" id="UP001595752">
    <property type="component" value="Unassembled WGS sequence"/>
</dbReference>
<sequence length="174" mass="19513">MGRKPIIFQIVGYQNSGKTTLTAKLIERCTQEGWRVGTIKHHGHGGTPALGDEQKDTFHHRKAGAMVTGVEGAGMLQIHAGKKEWPLEGIIQIYEGFSLDLILIEGYKRESYDKVVLIRSLEDLPLISSAPNIAAIISWVPLPSYAHGTLPLFYIEEEQIYIDWLVERMKESRG</sequence>
<feature type="domain" description="Molybdopterin-guanine dinucleotide biosynthesis protein B (MobB)" evidence="1">
    <location>
        <begin position="7"/>
        <end position="139"/>
    </location>
</feature>
<dbReference type="RefSeq" id="WP_377911427.1">
    <property type="nucleotide sequence ID" value="NZ_JBHRZT010000007.1"/>
</dbReference>